<dbReference type="GeneID" id="101887438"/>
<name>A0A1I8MZP4_MUSDO</name>
<dbReference type="AlphaFoldDB" id="A0A1I8MZP4"/>
<evidence type="ECO:0000313" key="3">
    <source>
        <dbReference type="RefSeq" id="XP_019890774.2"/>
    </source>
</evidence>
<keyword evidence="2" id="KW-1185">Reference proteome</keyword>
<dbReference type="KEGG" id="mde:101887438"/>
<protein>
    <submittedName>
        <fullName evidence="3">Uncharacterized protein LOC101887438</fullName>
    </submittedName>
</protein>
<organism evidence="1">
    <name type="scientific">Musca domestica</name>
    <name type="common">House fly</name>
    <dbReference type="NCBI Taxonomy" id="7370"/>
    <lineage>
        <taxon>Eukaryota</taxon>
        <taxon>Metazoa</taxon>
        <taxon>Ecdysozoa</taxon>
        <taxon>Arthropoda</taxon>
        <taxon>Hexapoda</taxon>
        <taxon>Insecta</taxon>
        <taxon>Pterygota</taxon>
        <taxon>Neoptera</taxon>
        <taxon>Endopterygota</taxon>
        <taxon>Diptera</taxon>
        <taxon>Brachycera</taxon>
        <taxon>Muscomorpha</taxon>
        <taxon>Muscoidea</taxon>
        <taxon>Muscidae</taxon>
        <taxon>Musca</taxon>
    </lineage>
</organism>
<dbReference type="EnsemblMetazoa" id="MDOA010042-RB">
    <property type="protein sequence ID" value="MDOA010042-PB"/>
    <property type="gene ID" value="MDOA010042"/>
</dbReference>
<dbReference type="OrthoDB" id="8052122at2759"/>
<reference evidence="3" key="2">
    <citation type="submission" date="2025-05" db="UniProtKB">
        <authorList>
            <consortium name="RefSeq"/>
        </authorList>
    </citation>
    <scope>IDENTIFICATION</scope>
    <source>
        <strain evidence="3">Aabys</strain>
        <tissue evidence="3">Whole body</tissue>
    </source>
</reference>
<gene>
    <name evidence="3" type="primary">LOC101887438</name>
</gene>
<dbReference type="Proteomes" id="UP001652621">
    <property type="component" value="Unplaced"/>
</dbReference>
<dbReference type="eggNOG" id="ENOG502TCP5">
    <property type="taxonomic scope" value="Eukaryota"/>
</dbReference>
<evidence type="ECO:0000313" key="2">
    <source>
        <dbReference type="Proteomes" id="UP001652621"/>
    </source>
</evidence>
<evidence type="ECO:0000313" key="1">
    <source>
        <dbReference type="EnsemblMetazoa" id="MDOA010042-PB"/>
    </source>
</evidence>
<dbReference type="VEuPathDB" id="VectorBase:MDOA010042"/>
<dbReference type="RefSeq" id="XP_019890774.2">
    <property type="nucleotide sequence ID" value="XM_020035215.2"/>
</dbReference>
<accession>A0A9J7DEQ3</accession>
<accession>A0A1I8MZP4</accession>
<sequence length="176" mass="20902">MQTDPQKYDGKVKEQVDMEFKARRNYPRKWLKFYNETPWQDMYNPDKLSKQIKEQMKTKDLNPYKYTSEGDGHFVSPGMYNSLLAKCRCGRPHSDVHLLRCLQKEQSKYLENGNTQLENDKKEHLELPKTSNAFVGWHTKQPIYKQWEESIKYKSPIYDMPGERITTTPYNAIIIG</sequence>
<dbReference type="VEuPathDB" id="VectorBase:MDOMA2_004383"/>
<proteinExistence type="predicted"/>
<reference evidence="1" key="1">
    <citation type="submission" date="2020-05" db="UniProtKB">
        <authorList>
            <consortium name="EnsemblMetazoa"/>
        </authorList>
    </citation>
    <scope>IDENTIFICATION</scope>
    <source>
        <strain evidence="1">Aabys</strain>
    </source>
</reference>